<dbReference type="PIRSF" id="PIRSF001492">
    <property type="entry name" value="IPGAM"/>
    <property type="match status" value="1"/>
</dbReference>
<evidence type="ECO:0000259" key="13">
    <source>
        <dbReference type="Pfam" id="PF01676"/>
    </source>
</evidence>
<dbReference type="InterPro" id="IPR011258">
    <property type="entry name" value="BPG-indep_PGM_N"/>
</dbReference>
<keyword evidence="7" id="KW-0324">Glycolysis</keyword>
<comment type="cofactor">
    <cofactor evidence="2">
        <name>Mn(2+)</name>
        <dbReference type="ChEBI" id="CHEBI:29035"/>
    </cofactor>
</comment>
<sequence>MLLAPHPVLPQKKPVLVCILDGWGENPIKDQYNACHVAKTPTMDALASKGSGYYRSVLAHGPAVGLPTDQDMGNSEVGHNALGCGKIIAQGASLVDIALETKSIFNDAGWKYIKPAFESNTLHIITLLSSGGVHSRYNQLLGIMKGAVADGCKKLRLHVLTDGRDVPDNSCFAYMATLVEDLATLKGCDAQVASGGGRMKVTMDRYEADWAMVERGWKAHVLGDAPHKFTDPVEALKTLKERGDSDQYVEPFVIVDGEGTAVGVVEDDDAVVIANFRADRVVEISKAFEYSDFTSFDRVRFPKTKFVGLMQYDGDLKLPANYLVTPPNIKRTSGECLAASGLRTFACSETQKFGHVTFFWNGNRSGYFNEKLETYVEIPSDNVPFNQAPLMKAREITAAGKEALRSGKYDVVRINYANPDMVGHTGDLAATVVSCEECDACVKELLDLVDELGGVFLLTADHGNADDMVQRNKKGACLMAADGITPLTLTSHTLAPVPVAIGGPGLPANVKFRDDLPLAGLANVTATYINLMGYEAPAEMEPSLLAAA</sequence>
<feature type="binding site" evidence="12">
    <location>
        <position position="75"/>
    </location>
    <ligand>
        <name>Mn(2+)</name>
        <dbReference type="ChEBI" id="CHEBI:29035"/>
        <label>2</label>
    </ligand>
</feature>
<dbReference type="InterPro" id="IPR017850">
    <property type="entry name" value="Alkaline_phosphatase_core_sf"/>
</dbReference>
<feature type="binding site" evidence="12">
    <location>
        <position position="462"/>
    </location>
    <ligand>
        <name>Mn(2+)</name>
        <dbReference type="ChEBI" id="CHEBI:29035"/>
        <label>2</label>
    </ligand>
</feature>
<dbReference type="GO" id="GO:0006096">
    <property type="term" value="P:glycolytic process"/>
    <property type="evidence" value="ECO:0007669"/>
    <property type="project" value="UniProtKB-UniPathway"/>
</dbReference>
<comment type="pathway">
    <text evidence="3">Carbohydrate degradation; glycolysis; pyruvate from D-glyceraldehyde 3-phosphate: step 3/5.</text>
</comment>
<evidence type="ECO:0000256" key="8">
    <source>
        <dbReference type="ARBA" id="ARBA00023211"/>
    </source>
</evidence>
<gene>
    <name evidence="15" type="ORF">MANT1106_LOCUS5232</name>
</gene>
<evidence type="ECO:0000256" key="3">
    <source>
        <dbReference type="ARBA" id="ARBA00004798"/>
    </source>
</evidence>
<dbReference type="InterPro" id="IPR005995">
    <property type="entry name" value="Pgm_bpd_ind"/>
</dbReference>
<feature type="binding site" evidence="11">
    <location>
        <position position="205"/>
    </location>
    <ligand>
        <name>substrate</name>
    </ligand>
</feature>
<organism evidence="15">
    <name type="scientific">Mantoniella antarctica</name>
    <dbReference type="NCBI Taxonomy" id="81844"/>
    <lineage>
        <taxon>Eukaryota</taxon>
        <taxon>Viridiplantae</taxon>
        <taxon>Chlorophyta</taxon>
        <taxon>Mamiellophyceae</taxon>
        <taxon>Mamiellales</taxon>
        <taxon>Mamiellaceae</taxon>
        <taxon>Mantoniella</taxon>
    </lineage>
</organism>
<dbReference type="InterPro" id="IPR006124">
    <property type="entry name" value="Metalloenzyme"/>
</dbReference>
<feature type="binding site" evidence="12">
    <location>
        <position position="420"/>
    </location>
    <ligand>
        <name>Mn(2+)</name>
        <dbReference type="ChEBI" id="CHEBI:29035"/>
        <label>1</label>
    </ligand>
</feature>
<feature type="binding site" evidence="11">
    <location>
        <position position="134"/>
    </location>
    <ligand>
        <name>substrate</name>
    </ligand>
</feature>
<feature type="binding site" evidence="11">
    <location>
        <position position="198"/>
    </location>
    <ligand>
        <name>substrate</name>
    </ligand>
</feature>
<dbReference type="Gene3D" id="3.40.720.10">
    <property type="entry name" value="Alkaline Phosphatase, subunit A"/>
    <property type="match status" value="1"/>
</dbReference>
<dbReference type="GO" id="GO:0006007">
    <property type="term" value="P:glucose catabolic process"/>
    <property type="evidence" value="ECO:0007669"/>
    <property type="project" value="InterPro"/>
</dbReference>
<dbReference type="SUPFAM" id="SSF53649">
    <property type="entry name" value="Alkaline phosphatase-like"/>
    <property type="match status" value="1"/>
</dbReference>
<dbReference type="PANTHER" id="PTHR31637">
    <property type="entry name" value="2,3-BISPHOSPHOGLYCERATE-INDEPENDENT PHOSPHOGLYCERATE MUTASE"/>
    <property type="match status" value="1"/>
</dbReference>
<feature type="binding site" evidence="12">
    <location>
        <position position="21"/>
    </location>
    <ligand>
        <name>Mn(2+)</name>
        <dbReference type="ChEBI" id="CHEBI:29035"/>
        <label>2</label>
    </ligand>
</feature>
<evidence type="ECO:0000256" key="6">
    <source>
        <dbReference type="ARBA" id="ARBA00022723"/>
    </source>
</evidence>
<protein>
    <recommendedName>
        <fullName evidence="5">phosphoglycerate mutase (2,3-diphosphoglycerate-independent)</fullName>
        <ecNumber evidence="5">5.4.2.12</ecNumber>
    </recommendedName>
</protein>
<comment type="catalytic activity">
    <reaction evidence="1">
        <text>(2R)-2-phosphoglycerate = (2R)-3-phosphoglycerate</text>
        <dbReference type="Rhea" id="RHEA:15901"/>
        <dbReference type="ChEBI" id="CHEBI:58272"/>
        <dbReference type="ChEBI" id="CHEBI:58289"/>
        <dbReference type="EC" id="5.4.2.12"/>
    </reaction>
</comment>
<feature type="domain" description="BPG-independent PGAM N-terminal" evidence="14">
    <location>
        <begin position="96"/>
        <end position="313"/>
    </location>
</feature>
<evidence type="ECO:0000256" key="1">
    <source>
        <dbReference type="ARBA" id="ARBA00000370"/>
    </source>
</evidence>
<dbReference type="GO" id="GO:0004619">
    <property type="term" value="F:phosphoglycerate mutase activity"/>
    <property type="evidence" value="ECO:0007669"/>
    <property type="project" value="UniProtKB-EC"/>
</dbReference>
<accession>A0A7S0X6U8</accession>
<evidence type="ECO:0000256" key="2">
    <source>
        <dbReference type="ARBA" id="ARBA00001936"/>
    </source>
</evidence>
<dbReference type="Gene3D" id="3.40.1450.10">
    <property type="entry name" value="BPG-independent phosphoglycerate mutase, domain B"/>
    <property type="match status" value="1"/>
</dbReference>
<dbReference type="GO" id="GO:0005737">
    <property type="term" value="C:cytoplasm"/>
    <property type="evidence" value="ECO:0007669"/>
    <property type="project" value="InterPro"/>
</dbReference>
<reference evidence="15" key="1">
    <citation type="submission" date="2021-01" db="EMBL/GenBank/DDBJ databases">
        <authorList>
            <person name="Corre E."/>
            <person name="Pelletier E."/>
            <person name="Niang G."/>
            <person name="Scheremetjew M."/>
            <person name="Finn R."/>
            <person name="Kale V."/>
            <person name="Holt S."/>
            <person name="Cochrane G."/>
            <person name="Meng A."/>
            <person name="Brown T."/>
            <person name="Cohen L."/>
        </authorList>
    </citation>
    <scope>NUCLEOTIDE SEQUENCE</scope>
    <source>
        <strain evidence="15">SL-175</strain>
    </source>
</reference>
<dbReference type="CDD" id="cd16010">
    <property type="entry name" value="iPGM"/>
    <property type="match status" value="1"/>
</dbReference>
<comment type="similarity">
    <text evidence="4">Belongs to the BPG-independent phosphoglycerate mutase family.</text>
</comment>
<feature type="binding site" evidence="11">
    <location>
        <begin position="164"/>
        <end position="165"/>
    </location>
    <ligand>
        <name>substrate</name>
    </ligand>
</feature>
<feature type="binding site" evidence="12">
    <location>
        <position position="424"/>
    </location>
    <ligand>
        <name>Mn(2+)</name>
        <dbReference type="ChEBI" id="CHEBI:29035"/>
        <label>1</label>
    </ligand>
</feature>
<dbReference type="AlphaFoldDB" id="A0A7S0X6U8"/>
<dbReference type="InterPro" id="IPR036646">
    <property type="entry name" value="PGAM_B_sf"/>
</dbReference>
<keyword evidence="8 12" id="KW-0464">Manganese</keyword>
<feature type="domain" description="Metalloenzyme" evidence="13">
    <location>
        <begin position="13"/>
        <end position="535"/>
    </location>
</feature>
<evidence type="ECO:0000256" key="9">
    <source>
        <dbReference type="ARBA" id="ARBA00023235"/>
    </source>
</evidence>
<evidence type="ECO:0000256" key="7">
    <source>
        <dbReference type="ARBA" id="ARBA00023152"/>
    </source>
</evidence>
<keyword evidence="6 12" id="KW-0479">Metal-binding</keyword>
<feature type="active site" description="Phosphoserine intermediate" evidence="10">
    <location>
        <position position="75"/>
    </location>
</feature>
<evidence type="ECO:0000256" key="11">
    <source>
        <dbReference type="PIRSR" id="PIRSR001492-2"/>
    </source>
</evidence>
<evidence type="ECO:0000256" key="12">
    <source>
        <dbReference type="PIRSR" id="PIRSR001492-3"/>
    </source>
</evidence>
<name>A0A7S0X6U8_9CHLO</name>
<dbReference type="PANTHER" id="PTHR31637:SF0">
    <property type="entry name" value="2,3-BISPHOSPHOGLYCERATE-INDEPENDENT PHOSPHOGLYCERATE MUTASE"/>
    <property type="match status" value="1"/>
</dbReference>
<evidence type="ECO:0000256" key="10">
    <source>
        <dbReference type="PIRSR" id="PIRSR001492-1"/>
    </source>
</evidence>
<dbReference type="EMBL" id="HBFC01009058">
    <property type="protein sequence ID" value="CAD8702550.1"/>
    <property type="molecule type" value="Transcribed_RNA"/>
</dbReference>
<evidence type="ECO:0000313" key="15">
    <source>
        <dbReference type="EMBL" id="CAD8702550.1"/>
    </source>
</evidence>
<evidence type="ECO:0000256" key="5">
    <source>
        <dbReference type="ARBA" id="ARBA00012026"/>
    </source>
</evidence>
<feature type="binding site" evidence="12">
    <location>
        <position position="492"/>
    </location>
    <ligand>
        <name>Mn(2+)</name>
        <dbReference type="ChEBI" id="CHEBI:29035"/>
        <label>1</label>
    </ligand>
</feature>
<evidence type="ECO:0000256" key="4">
    <source>
        <dbReference type="ARBA" id="ARBA00008819"/>
    </source>
</evidence>
<dbReference type="EC" id="5.4.2.12" evidence="5"/>
<dbReference type="UniPathway" id="UPA00109">
    <property type="reaction ID" value="UER00186"/>
</dbReference>
<evidence type="ECO:0000259" key="14">
    <source>
        <dbReference type="Pfam" id="PF06415"/>
    </source>
</evidence>
<keyword evidence="9" id="KW-0413">Isomerase</keyword>
<dbReference type="GO" id="GO:0010037">
    <property type="term" value="P:response to carbon dioxide"/>
    <property type="evidence" value="ECO:0007669"/>
    <property type="project" value="UniProtKB-ARBA"/>
</dbReference>
<dbReference type="NCBIfam" id="TIGR01307">
    <property type="entry name" value="pgm_bpd_ind"/>
    <property type="match status" value="1"/>
</dbReference>
<feature type="binding site" evidence="11">
    <location>
        <position position="352"/>
    </location>
    <ligand>
        <name>substrate</name>
    </ligand>
</feature>
<dbReference type="SUPFAM" id="SSF64158">
    <property type="entry name" value="2,3-Bisphosphoglycerate-independent phosphoglycerate mutase, substrate-binding domain"/>
    <property type="match status" value="1"/>
</dbReference>
<dbReference type="Pfam" id="PF01676">
    <property type="entry name" value="Metalloenzyme"/>
    <property type="match status" value="1"/>
</dbReference>
<feature type="binding site" evidence="11">
    <location>
        <begin position="277"/>
        <end position="280"/>
    </location>
    <ligand>
        <name>substrate</name>
    </ligand>
</feature>
<proteinExistence type="inferred from homology"/>
<dbReference type="Pfam" id="PF06415">
    <property type="entry name" value="iPGM_N"/>
    <property type="match status" value="1"/>
</dbReference>
<dbReference type="GO" id="GO:0030145">
    <property type="term" value="F:manganese ion binding"/>
    <property type="evidence" value="ECO:0007669"/>
    <property type="project" value="InterPro"/>
</dbReference>
<feature type="binding site" evidence="12">
    <location>
        <position position="461"/>
    </location>
    <ligand>
        <name>Mn(2+)</name>
        <dbReference type="ChEBI" id="CHEBI:29035"/>
        <label>2</label>
    </ligand>
</feature>
<dbReference type="FunFam" id="3.40.1450.10:FF:000002">
    <property type="entry name" value="2,3-bisphosphoglycerate-independent phosphoglycerate mutase"/>
    <property type="match status" value="1"/>
</dbReference>